<organism evidence="2 3">
    <name type="scientific">Candidatus Thermofonsia Clade 3 bacterium</name>
    <dbReference type="NCBI Taxonomy" id="2364212"/>
    <lineage>
        <taxon>Bacteria</taxon>
        <taxon>Bacillati</taxon>
        <taxon>Chloroflexota</taxon>
        <taxon>Candidatus Thermofontia</taxon>
        <taxon>Candidatus Thermofonsia Clade 3</taxon>
    </lineage>
</organism>
<evidence type="ECO:0000259" key="1">
    <source>
        <dbReference type="Pfam" id="PF08239"/>
    </source>
</evidence>
<dbReference type="InterPro" id="IPR003646">
    <property type="entry name" value="SH3-like_bac-type"/>
</dbReference>
<dbReference type="AlphaFoldDB" id="A0A2M8QGZ3"/>
<feature type="domain" description="SH3b" evidence="1">
    <location>
        <begin position="313"/>
        <end position="363"/>
    </location>
</feature>
<sequence>MAATNPMRKTLITIIVLGALAFTTLPRSDNVAGLRAAAAQTGAPYRPGYNLLINPGHEHPGIYFAGRGEINVAWGWVPFWEEPPEGVDPRDPYFRTPEFRPVFQHEYPYRVHSGGGSNRWFNFFALNKKAGIMQYVINLPIGAPIRFTSWLQLWSSNLSEQAEIPPKSIQDGNLKVRVCIDQDGGPRDMTDPNLVCSNWAQPYDRWEQIAVDGVAMNSVVNVLIWSSAEFPVEHNDVHADDSCFEILPARGAKGICLGQGFIETGPGVVPPPENVASIKAPATDQAQAKPKPALTPVKAPTGAQPALAVNAPSSLNIRAEPNQKAKIIGNAKRGVVLPVLGKSKDGNWFQVRQQNKRGWVLARLTLPNAAARAMPTITLGTDEESVRSDGKQ</sequence>
<dbReference type="Proteomes" id="UP000230790">
    <property type="component" value="Unassembled WGS sequence"/>
</dbReference>
<reference evidence="2 3" key="1">
    <citation type="submission" date="2017-11" db="EMBL/GenBank/DDBJ databases">
        <title>Evolution of Phototrophy in the Chloroflexi Phylum Driven by Horizontal Gene Transfer.</title>
        <authorList>
            <person name="Ward L.M."/>
            <person name="Hemp J."/>
            <person name="Shih P.M."/>
            <person name="Mcglynn S.E."/>
            <person name="Fischer W."/>
        </authorList>
    </citation>
    <scope>NUCLEOTIDE SEQUENCE [LARGE SCALE GENOMIC DNA]</scope>
    <source>
        <strain evidence="2">JP3_7</strain>
    </source>
</reference>
<protein>
    <recommendedName>
        <fullName evidence="1">SH3b domain-containing protein</fullName>
    </recommendedName>
</protein>
<accession>A0A2M8QGZ3</accession>
<comment type="caution">
    <text evidence="2">The sequence shown here is derived from an EMBL/GenBank/DDBJ whole genome shotgun (WGS) entry which is preliminary data.</text>
</comment>
<proteinExistence type="predicted"/>
<dbReference type="EMBL" id="PGTN01000001">
    <property type="protein sequence ID" value="PJF49095.1"/>
    <property type="molecule type" value="Genomic_DNA"/>
</dbReference>
<dbReference type="Gene3D" id="2.30.30.40">
    <property type="entry name" value="SH3 Domains"/>
    <property type="match status" value="1"/>
</dbReference>
<name>A0A2M8QGZ3_9CHLR</name>
<gene>
    <name evidence="2" type="ORF">CUN48_00330</name>
</gene>
<evidence type="ECO:0000313" key="2">
    <source>
        <dbReference type="EMBL" id="PJF49095.1"/>
    </source>
</evidence>
<dbReference type="Pfam" id="PF08239">
    <property type="entry name" value="SH3_3"/>
    <property type="match status" value="1"/>
</dbReference>
<evidence type="ECO:0000313" key="3">
    <source>
        <dbReference type="Proteomes" id="UP000230790"/>
    </source>
</evidence>